<dbReference type="PANTHER" id="PTHR15048:SF0">
    <property type="entry name" value="STARCH-BINDING DOMAIN-CONTAINING PROTEIN 1"/>
    <property type="match status" value="1"/>
</dbReference>
<dbReference type="InterPro" id="IPR013653">
    <property type="entry name" value="GCN5-like_dom"/>
</dbReference>
<dbReference type="Pfam" id="PF08445">
    <property type="entry name" value="FR47"/>
    <property type="match status" value="1"/>
</dbReference>
<feature type="domain" description="CBM20" evidence="1">
    <location>
        <begin position="18"/>
        <end position="138"/>
    </location>
</feature>
<dbReference type="SUPFAM" id="SSF55729">
    <property type="entry name" value="Acyl-CoA N-acyltransferases (Nat)"/>
    <property type="match status" value="1"/>
</dbReference>
<evidence type="ECO:0000259" key="1">
    <source>
        <dbReference type="PROSITE" id="PS51166"/>
    </source>
</evidence>
<dbReference type="InterPro" id="IPR002044">
    <property type="entry name" value="CBM20"/>
</dbReference>
<dbReference type="InterPro" id="IPR013783">
    <property type="entry name" value="Ig-like_fold"/>
</dbReference>
<accession>A0A0L0G2A5</accession>
<dbReference type="PROSITE" id="PS51166">
    <property type="entry name" value="CBM20"/>
    <property type="match status" value="1"/>
</dbReference>
<name>A0A0L0G2A5_9EUKA</name>
<dbReference type="Gene3D" id="2.60.40.10">
    <property type="entry name" value="Immunoglobulins"/>
    <property type="match status" value="1"/>
</dbReference>
<dbReference type="GO" id="GO:0016747">
    <property type="term" value="F:acyltransferase activity, transferring groups other than amino-acyl groups"/>
    <property type="evidence" value="ECO:0007669"/>
    <property type="project" value="InterPro"/>
</dbReference>
<dbReference type="Proteomes" id="UP000054560">
    <property type="component" value="Unassembled WGS sequence"/>
</dbReference>
<keyword evidence="3" id="KW-1185">Reference proteome</keyword>
<sequence length="334" mass="37919">MPKVSPAGLRRSGDSKSSLRGYWVRVRFIIRCNTEYGESLAIVGSSSEIGKWNVASRENLVWCDDGTWQKTIDYYRDAEENLDVEYKLIIVRYAGTTQVCWEDGLNRRLQHPTVDVGCVSNVCRKEVMVFPDYPEWQDYGLKKFKEVTFSTAGGVLSFNIACAKASHTDMLSTFLTGLRPETRARYGAHPLTAEYAAEACDYGSDANRLKTHLLIISPGPKPEVVGYILMDQSEITHEHERYRKLYNTHLESPVDIFFAPVMGDKYQNRGIASSVIPVVKKHIEDIRARSIVLLGGVQQTNASAVHFYQKSGFHKYGEFTWDNLVNVDMRLEVR</sequence>
<dbReference type="InterPro" id="IPR016181">
    <property type="entry name" value="Acyl_CoA_acyltransferase"/>
</dbReference>
<dbReference type="SUPFAM" id="SSF49452">
    <property type="entry name" value="Starch-binding domain-like"/>
    <property type="match status" value="1"/>
</dbReference>
<dbReference type="Pfam" id="PF00686">
    <property type="entry name" value="CBM_20"/>
    <property type="match status" value="1"/>
</dbReference>
<dbReference type="CDD" id="cd05467">
    <property type="entry name" value="CBM20"/>
    <property type="match status" value="1"/>
</dbReference>
<reference evidence="2 3" key="1">
    <citation type="submission" date="2011-02" db="EMBL/GenBank/DDBJ databases">
        <title>The Genome Sequence of Sphaeroforma arctica JP610.</title>
        <authorList>
            <consortium name="The Broad Institute Genome Sequencing Platform"/>
            <person name="Russ C."/>
            <person name="Cuomo C."/>
            <person name="Young S.K."/>
            <person name="Zeng Q."/>
            <person name="Gargeya S."/>
            <person name="Alvarado L."/>
            <person name="Berlin A."/>
            <person name="Chapman S.B."/>
            <person name="Chen Z."/>
            <person name="Freedman E."/>
            <person name="Gellesch M."/>
            <person name="Goldberg J."/>
            <person name="Griggs A."/>
            <person name="Gujja S."/>
            <person name="Heilman E."/>
            <person name="Heiman D."/>
            <person name="Howarth C."/>
            <person name="Mehta T."/>
            <person name="Neiman D."/>
            <person name="Pearson M."/>
            <person name="Roberts A."/>
            <person name="Saif S."/>
            <person name="Shea T."/>
            <person name="Shenoy N."/>
            <person name="Sisk P."/>
            <person name="Stolte C."/>
            <person name="Sykes S."/>
            <person name="White J."/>
            <person name="Yandava C."/>
            <person name="Burger G."/>
            <person name="Gray M.W."/>
            <person name="Holland P.W.H."/>
            <person name="King N."/>
            <person name="Lang F.B.F."/>
            <person name="Roger A.J."/>
            <person name="Ruiz-Trillo I."/>
            <person name="Haas B."/>
            <person name="Nusbaum C."/>
            <person name="Birren B."/>
        </authorList>
    </citation>
    <scope>NUCLEOTIDE SEQUENCE [LARGE SCALE GENOMIC DNA]</scope>
    <source>
        <strain evidence="2 3">JP610</strain>
    </source>
</reference>
<dbReference type="GeneID" id="25904987"/>
<proteinExistence type="predicted"/>
<organism evidence="2 3">
    <name type="scientific">Sphaeroforma arctica JP610</name>
    <dbReference type="NCBI Taxonomy" id="667725"/>
    <lineage>
        <taxon>Eukaryota</taxon>
        <taxon>Ichthyosporea</taxon>
        <taxon>Ichthyophonida</taxon>
        <taxon>Sphaeroforma</taxon>
    </lineage>
</organism>
<dbReference type="eggNOG" id="ENOG502RRGQ">
    <property type="taxonomic scope" value="Eukaryota"/>
</dbReference>
<evidence type="ECO:0000313" key="2">
    <source>
        <dbReference type="EMBL" id="KNC83267.1"/>
    </source>
</evidence>
<dbReference type="GO" id="GO:0016020">
    <property type="term" value="C:membrane"/>
    <property type="evidence" value="ECO:0007669"/>
    <property type="project" value="TreeGrafter"/>
</dbReference>
<dbReference type="OrthoDB" id="550577at2759"/>
<dbReference type="SMART" id="SM01065">
    <property type="entry name" value="CBM_2"/>
    <property type="match status" value="1"/>
</dbReference>
<evidence type="ECO:0000313" key="3">
    <source>
        <dbReference type="Proteomes" id="UP000054560"/>
    </source>
</evidence>
<protein>
    <recommendedName>
        <fullName evidence="1">CBM20 domain-containing protein</fullName>
    </recommendedName>
</protein>
<gene>
    <name evidence="2" type="ORF">SARC_04483</name>
</gene>
<dbReference type="PANTHER" id="PTHR15048">
    <property type="entry name" value="STARCH-BINDING DOMAIN-CONTAINING PROTEIN 1"/>
    <property type="match status" value="1"/>
</dbReference>
<dbReference type="AlphaFoldDB" id="A0A0L0G2A5"/>
<dbReference type="InterPro" id="IPR013784">
    <property type="entry name" value="Carb-bd-like_fold"/>
</dbReference>
<dbReference type="Gene3D" id="3.40.630.30">
    <property type="match status" value="1"/>
</dbReference>
<dbReference type="EMBL" id="KQ241849">
    <property type="protein sequence ID" value="KNC83267.1"/>
    <property type="molecule type" value="Genomic_DNA"/>
</dbReference>
<dbReference type="RefSeq" id="XP_014157169.1">
    <property type="nucleotide sequence ID" value="XM_014301694.1"/>
</dbReference>
<dbReference type="GO" id="GO:2001070">
    <property type="term" value="F:starch binding"/>
    <property type="evidence" value="ECO:0007669"/>
    <property type="project" value="InterPro"/>
</dbReference>